<name>A0AAP0J2M6_9MAGN</name>
<comment type="caution">
    <text evidence="2">The sequence shown here is derived from an EMBL/GenBank/DDBJ whole genome shotgun (WGS) entry which is preliminary data.</text>
</comment>
<sequence length="126" mass="14530">MMTHGQHDDHVSPFGGGHEKDDDQRTSKVKPTTMVTTKMYQISDIALLFTEIAKILVANRNLLFLHGQQKTVDVFLNMLLKISSQMYLIHQDEGVTIHGMDDIYKKYCLNFLAFCLWKALDTLWPE</sequence>
<organism evidence="2 3">
    <name type="scientific">Stephania cephalantha</name>
    <dbReference type="NCBI Taxonomy" id="152367"/>
    <lineage>
        <taxon>Eukaryota</taxon>
        <taxon>Viridiplantae</taxon>
        <taxon>Streptophyta</taxon>
        <taxon>Embryophyta</taxon>
        <taxon>Tracheophyta</taxon>
        <taxon>Spermatophyta</taxon>
        <taxon>Magnoliopsida</taxon>
        <taxon>Ranunculales</taxon>
        <taxon>Menispermaceae</taxon>
        <taxon>Menispermoideae</taxon>
        <taxon>Cissampelideae</taxon>
        <taxon>Stephania</taxon>
    </lineage>
</organism>
<reference evidence="2 3" key="1">
    <citation type="submission" date="2024-01" db="EMBL/GenBank/DDBJ databases">
        <title>Genome assemblies of Stephania.</title>
        <authorList>
            <person name="Yang L."/>
        </authorList>
    </citation>
    <scope>NUCLEOTIDE SEQUENCE [LARGE SCALE GENOMIC DNA]</scope>
    <source>
        <strain evidence="2">JXDWG</strain>
        <tissue evidence="2">Leaf</tissue>
    </source>
</reference>
<evidence type="ECO:0000313" key="2">
    <source>
        <dbReference type="EMBL" id="KAK9126299.1"/>
    </source>
</evidence>
<evidence type="ECO:0000313" key="3">
    <source>
        <dbReference type="Proteomes" id="UP001419268"/>
    </source>
</evidence>
<dbReference type="Proteomes" id="UP001419268">
    <property type="component" value="Unassembled WGS sequence"/>
</dbReference>
<dbReference type="EMBL" id="JBBNAG010000006">
    <property type="protein sequence ID" value="KAK9126299.1"/>
    <property type="molecule type" value="Genomic_DNA"/>
</dbReference>
<keyword evidence="3" id="KW-1185">Reference proteome</keyword>
<protein>
    <submittedName>
        <fullName evidence="2">Uncharacterized protein</fullName>
    </submittedName>
</protein>
<evidence type="ECO:0000256" key="1">
    <source>
        <dbReference type="SAM" id="MobiDB-lite"/>
    </source>
</evidence>
<accession>A0AAP0J2M6</accession>
<proteinExistence type="predicted"/>
<feature type="region of interest" description="Disordered" evidence="1">
    <location>
        <begin position="1"/>
        <end position="30"/>
    </location>
</feature>
<dbReference type="AlphaFoldDB" id="A0AAP0J2M6"/>
<feature type="compositionally biased region" description="Basic and acidic residues" evidence="1">
    <location>
        <begin position="1"/>
        <end position="26"/>
    </location>
</feature>
<gene>
    <name evidence="2" type="ORF">Scep_015145</name>
</gene>